<organism evidence="2 3">
    <name type="scientific">Liparis tanakae</name>
    <name type="common">Tanaka's snailfish</name>
    <dbReference type="NCBI Taxonomy" id="230148"/>
    <lineage>
        <taxon>Eukaryota</taxon>
        <taxon>Metazoa</taxon>
        <taxon>Chordata</taxon>
        <taxon>Craniata</taxon>
        <taxon>Vertebrata</taxon>
        <taxon>Euteleostomi</taxon>
        <taxon>Actinopterygii</taxon>
        <taxon>Neopterygii</taxon>
        <taxon>Teleostei</taxon>
        <taxon>Neoteleostei</taxon>
        <taxon>Acanthomorphata</taxon>
        <taxon>Eupercaria</taxon>
        <taxon>Perciformes</taxon>
        <taxon>Cottioidei</taxon>
        <taxon>Cottales</taxon>
        <taxon>Liparidae</taxon>
        <taxon>Liparis</taxon>
    </lineage>
</organism>
<accession>A0A4Z2FXP9</accession>
<keyword evidence="3" id="KW-1185">Reference proteome</keyword>
<dbReference type="Proteomes" id="UP000314294">
    <property type="component" value="Unassembled WGS sequence"/>
</dbReference>
<protein>
    <submittedName>
        <fullName evidence="2">Uncharacterized protein</fullName>
    </submittedName>
</protein>
<comment type="caution">
    <text evidence="2">The sequence shown here is derived from an EMBL/GenBank/DDBJ whole genome shotgun (WGS) entry which is preliminary data.</text>
</comment>
<dbReference type="AlphaFoldDB" id="A0A4Z2FXP9"/>
<gene>
    <name evidence="2" type="ORF">EYF80_044297</name>
</gene>
<feature type="region of interest" description="Disordered" evidence="1">
    <location>
        <begin position="1"/>
        <end position="69"/>
    </location>
</feature>
<proteinExistence type="predicted"/>
<feature type="compositionally biased region" description="Acidic residues" evidence="1">
    <location>
        <begin position="10"/>
        <end position="22"/>
    </location>
</feature>
<sequence length="69" mass="7412">MVVVGFGEGQGEEMGEGGDEESLCSVFSGLERLEEDDEEEGEEEEEEEVEEDSVHAGRWTGAASAANET</sequence>
<feature type="compositionally biased region" description="Acidic residues" evidence="1">
    <location>
        <begin position="33"/>
        <end position="51"/>
    </location>
</feature>
<evidence type="ECO:0000256" key="1">
    <source>
        <dbReference type="SAM" id="MobiDB-lite"/>
    </source>
</evidence>
<dbReference type="EMBL" id="SRLO01000843">
    <property type="protein sequence ID" value="TNN45513.1"/>
    <property type="molecule type" value="Genomic_DNA"/>
</dbReference>
<name>A0A4Z2FXP9_9TELE</name>
<evidence type="ECO:0000313" key="2">
    <source>
        <dbReference type="EMBL" id="TNN45513.1"/>
    </source>
</evidence>
<reference evidence="2 3" key="1">
    <citation type="submission" date="2019-03" db="EMBL/GenBank/DDBJ databases">
        <title>First draft genome of Liparis tanakae, snailfish: a comprehensive survey of snailfish specific genes.</title>
        <authorList>
            <person name="Kim W."/>
            <person name="Song I."/>
            <person name="Jeong J.-H."/>
            <person name="Kim D."/>
            <person name="Kim S."/>
            <person name="Ryu S."/>
            <person name="Song J.Y."/>
            <person name="Lee S.K."/>
        </authorList>
    </citation>
    <scope>NUCLEOTIDE SEQUENCE [LARGE SCALE GENOMIC DNA]</scope>
    <source>
        <tissue evidence="2">Muscle</tissue>
    </source>
</reference>
<evidence type="ECO:0000313" key="3">
    <source>
        <dbReference type="Proteomes" id="UP000314294"/>
    </source>
</evidence>